<name>A0A934JUA8_9GAMM</name>
<dbReference type="AlphaFoldDB" id="A0A934JUA8"/>
<sequence>NPYDGHTLKDQLQQVETLTGKKSETCFVDRGYKGSGVEDIKVLIAGQKCGVPKKEKPWMGRRNSVEPIIGHLKSDGKLRRCFLKGVLGDAINVTLSTCGQNLRKLLKWLY</sequence>
<dbReference type="Proteomes" id="UP000628710">
    <property type="component" value="Unassembled WGS sequence"/>
</dbReference>
<feature type="non-terminal residue" evidence="1">
    <location>
        <position position="1"/>
    </location>
</feature>
<evidence type="ECO:0000313" key="2">
    <source>
        <dbReference type="Proteomes" id="UP000628710"/>
    </source>
</evidence>
<protein>
    <submittedName>
        <fullName evidence="1">IS5/IS1182 family transposase</fullName>
    </submittedName>
</protein>
<organism evidence="1 2">
    <name type="scientific">Marinomonas transparens</name>
    <dbReference type="NCBI Taxonomy" id="2795388"/>
    <lineage>
        <taxon>Bacteria</taxon>
        <taxon>Pseudomonadati</taxon>
        <taxon>Pseudomonadota</taxon>
        <taxon>Gammaproteobacteria</taxon>
        <taxon>Oceanospirillales</taxon>
        <taxon>Oceanospirillaceae</taxon>
        <taxon>Marinomonas</taxon>
    </lineage>
</organism>
<reference evidence="1" key="1">
    <citation type="submission" date="2020-12" db="EMBL/GenBank/DDBJ databases">
        <title>Marinomonas arctica sp. nov., a psychrotolerant bacterium isolated from the Arctic.</title>
        <authorList>
            <person name="Zhang Y."/>
        </authorList>
    </citation>
    <scope>NUCLEOTIDE SEQUENCE</scope>
    <source>
        <strain evidence="1">C1424</strain>
    </source>
</reference>
<comment type="caution">
    <text evidence="1">The sequence shown here is derived from an EMBL/GenBank/DDBJ whole genome shotgun (WGS) entry which is preliminary data.</text>
</comment>
<accession>A0A934JUA8</accession>
<dbReference type="EMBL" id="JAEMNX010000093">
    <property type="protein sequence ID" value="MBJ7540108.1"/>
    <property type="molecule type" value="Genomic_DNA"/>
</dbReference>
<evidence type="ECO:0000313" key="1">
    <source>
        <dbReference type="EMBL" id="MBJ7540108.1"/>
    </source>
</evidence>
<feature type="non-terminal residue" evidence="1">
    <location>
        <position position="110"/>
    </location>
</feature>
<dbReference type="PANTHER" id="PTHR33803">
    <property type="entry name" value="IS1478 TRANSPOSASE"/>
    <property type="match status" value="1"/>
</dbReference>
<proteinExistence type="predicted"/>
<keyword evidence="2" id="KW-1185">Reference proteome</keyword>
<dbReference type="PANTHER" id="PTHR33803:SF3">
    <property type="entry name" value="BLL1974 PROTEIN"/>
    <property type="match status" value="1"/>
</dbReference>
<gene>
    <name evidence="1" type="ORF">I8J31_20800</name>
</gene>